<keyword evidence="2" id="KW-0472">Membrane</keyword>
<reference evidence="3 4" key="1">
    <citation type="submission" date="2019-04" db="EMBL/GenBank/DDBJ databases">
        <title>Draft genome sequence of Gemmobacter aestuarii sp. nov.</title>
        <authorList>
            <person name="Hameed A."/>
            <person name="Lin S.-Y."/>
            <person name="Shahina M."/>
            <person name="Lai W.-A."/>
            <person name="Young C.-C."/>
        </authorList>
    </citation>
    <scope>NUCLEOTIDE SEQUENCE [LARGE SCALE GENOMIC DNA]</scope>
    <source>
        <strain evidence="3 4">CC-PW-75</strain>
    </source>
</reference>
<name>A0A4V3V0E4_9RHOB</name>
<dbReference type="GO" id="GO:0015293">
    <property type="term" value="F:symporter activity"/>
    <property type="evidence" value="ECO:0007669"/>
    <property type="project" value="InterPro"/>
</dbReference>
<feature type="transmembrane region" description="Helical" evidence="2">
    <location>
        <begin position="16"/>
        <end position="35"/>
    </location>
</feature>
<dbReference type="Gene3D" id="1.20.1250.20">
    <property type="entry name" value="MFS general substrate transporter like domains"/>
    <property type="match status" value="2"/>
</dbReference>
<dbReference type="Proteomes" id="UP000309450">
    <property type="component" value="Unassembled WGS sequence"/>
</dbReference>
<accession>A0A4V3V0E4</accession>
<evidence type="ECO:0000313" key="3">
    <source>
        <dbReference type="EMBL" id="THD83642.1"/>
    </source>
</evidence>
<dbReference type="InterPro" id="IPR039672">
    <property type="entry name" value="MFS_2"/>
</dbReference>
<feature type="transmembrane region" description="Helical" evidence="2">
    <location>
        <begin position="225"/>
        <end position="246"/>
    </location>
</feature>
<dbReference type="SUPFAM" id="SSF103473">
    <property type="entry name" value="MFS general substrate transporter"/>
    <property type="match status" value="1"/>
</dbReference>
<dbReference type="GO" id="GO:0005886">
    <property type="term" value="C:plasma membrane"/>
    <property type="evidence" value="ECO:0007669"/>
    <property type="project" value="TreeGrafter"/>
</dbReference>
<keyword evidence="4" id="KW-1185">Reference proteome</keyword>
<dbReference type="GO" id="GO:0008643">
    <property type="term" value="P:carbohydrate transport"/>
    <property type="evidence" value="ECO:0007669"/>
    <property type="project" value="InterPro"/>
</dbReference>
<organism evidence="3 4">
    <name type="scientific">Aliigemmobacter aestuarii</name>
    <dbReference type="NCBI Taxonomy" id="1445661"/>
    <lineage>
        <taxon>Bacteria</taxon>
        <taxon>Pseudomonadati</taxon>
        <taxon>Pseudomonadota</taxon>
        <taxon>Alphaproteobacteria</taxon>
        <taxon>Rhodobacterales</taxon>
        <taxon>Paracoccaceae</taxon>
        <taxon>Aliigemmobacter</taxon>
    </lineage>
</organism>
<comment type="similarity">
    <text evidence="1">Belongs to the sodium:galactoside symporter (TC 2.A.2) family.</text>
</comment>
<dbReference type="PANTHER" id="PTHR11328">
    <property type="entry name" value="MAJOR FACILITATOR SUPERFAMILY DOMAIN-CONTAINING PROTEIN"/>
    <property type="match status" value="1"/>
</dbReference>
<dbReference type="PANTHER" id="PTHR11328:SF24">
    <property type="entry name" value="MAJOR FACILITATOR SUPERFAMILY (MFS) PROFILE DOMAIN-CONTAINING PROTEIN"/>
    <property type="match status" value="1"/>
</dbReference>
<feature type="transmembrane region" description="Helical" evidence="2">
    <location>
        <begin position="311"/>
        <end position="331"/>
    </location>
</feature>
<comment type="caution">
    <text evidence="3">The sequence shown here is derived from an EMBL/GenBank/DDBJ whole genome shotgun (WGS) entry which is preliminary data.</text>
</comment>
<feature type="transmembrane region" description="Helical" evidence="2">
    <location>
        <begin position="352"/>
        <end position="374"/>
    </location>
</feature>
<protein>
    <submittedName>
        <fullName evidence="3">Sugar:cation symporter</fullName>
    </submittedName>
</protein>
<proteinExistence type="inferred from homology"/>
<sequence>MALGRKSLSPVAGDRLPAWAGFAALIAAAGLPIYIHAPKFYVDSYGVSLATMGVVLFGLRLLDVVQDPVLGWLAERGRDHRRAMVAMAVAVMAGAMVMLFALPPLGPALLWFALSLALLFSAFSFLTIAFYAEGLAKGARLGPTGHLRLAGWRESGALLGVTVAAVAPVALAGMTDRPFAAFAAGFCALALVVAWAMGREWRGAAAPMPATPLRQVLADRDTRRLLILALVNSAPVAVTSTLFLFFVESRLAAPGSEGPLLVLFFLAAAVSAPVWSRLAAAFGLRRVLLVAMVLAVVSFAFAATLGAGDLWAFALICLVSGAAVGADMTLLPALFSRHLARSEGAAGEAVAFGLWSFMTKLSLALAAGLLLPALQAQGFTPGTENTPQALSALTLAYAVLPCGLKLLAIGLLATMPLPGE</sequence>
<feature type="transmembrane region" description="Helical" evidence="2">
    <location>
        <begin position="179"/>
        <end position="198"/>
    </location>
</feature>
<evidence type="ECO:0000313" key="4">
    <source>
        <dbReference type="Proteomes" id="UP000309450"/>
    </source>
</evidence>
<feature type="transmembrane region" description="Helical" evidence="2">
    <location>
        <begin position="258"/>
        <end position="275"/>
    </location>
</feature>
<keyword evidence="2" id="KW-1133">Transmembrane helix</keyword>
<dbReference type="EMBL" id="SSND01000002">
    <property type="protein sequence ID" value="THD83642.1"/>
    <property type="molecule type" value="Genomic_DNA"/>
</dbReference>
<gene>
    <name evidence="3" type="ORF">E7811_10225</name>
</gene>
<feature type="transmembrane region" description="Helical" evidence="2">
    <location>
        <begin position="287"/>
        <end position="305"/>
    </location>
</feature>
<dbReference type="InterPro" id="IPR036259">
    <property type="entry name" value="MFS_trans_sf"/>
</dbReference>
<feature type="transmembrane region" description="Helical" evidence="2">
    <location>
        <begin position="156"/>
        <end position="173"/>
    </location>
</feature>
<dbReference type="Pfam" id="PF13347">
    <property type="entry name" value="MFS_2"/>
    <property type="match status" value="1"/>
</dbReference>
<feature type="transmembrane region" description="Helical" evidence="2">
    <location>
        <begin position="41"/>
        <end position="62"/>
    </location>
</feature>
<dbReference type="RefSeq" id="WP_136394535.1">
    <property type="nucleotide sequence ID" value="NZ_SSND01000002.1"/>
</dbReference>
<feature type="transmembrane region" description="Helical" evidence="2">
    <location>
        <begin position="83"/>
        <end position="102"/>
    </location>
</feature>
<dbReference type="OrthoDB" id="181905at2"/>
<feature type="transmembrane region" description="Helical" evidence="2">
    <location>
        <begin position="108"/>
        <end position="132"/>
    </location>
</feature>
<feature type="transmembrane region" description="Helical" evidence="2">
    <location>
        <begin position="394"/>
        <end position="414"/>
    </location>
</feature>
<evidence type="ECO:0000256" key="1">
    <source>
        <dbReference type="ARBA" id="ARBA00009617"/>
    </source>
</evidence>
<dbReference type="AlphaFoldDB" id="A0A4V3V0E4"/>
<keyword evidence="2" id="KW-0812">Transmembrane</keyword>
<evidence type="ECO:0000256" key="2">
    <source>
        <dbReference type="SAM" id="Phobius"/>
    </source>
</evidence>